<dbReference type="EMBL" id="MGEQ01000010">
    <property type="protein sequence ID" value="OGL86204.1"/>
    <property type="molecule type" value="Genomic_DNA"/>
</dbReference>
<dbReference type="PANTHER" id="PTHR43000">
    <property type="entry name" value="DTDP-D-GLUCOSE 4,6-DEHYDRATASE-RELATED"/>
    <property type="match status" value="1"/>
</dbReference>
<feature type="domain" description="NAD-dependent epimerase/dehydratase" evidence="2">
    <location>
        <begin position="6"/>
        <end position="238"/>
    </location>
</feature>
<protein>
    <recommendedName>
        <fullName evidence="2">NAD-dependent epimerase/dehydratase domain-containing protein</fullName>
    </recommendedName>
</protein>
<dbReference type="InterPro" id="IPR020904">
    <property type="entry name" value="Sc_DH/Rdtase_CS"/>
</dbReference>
<evidence type="ECO:0000313" key="4">
    <source>
        <dbReference type="Proteomes" id="UP000176593"/>
    </source>
</evidence>
<gene>
    <name evidence="3" type="ORF">A3I41_01370</name>
</gene>
<comment type="caution">
    <text evidence="3">The sequence shown here is derived from an EMBL/GenBank/DDBJ whole genome shotgun (WGS) entry which is preliminary data.</text>
</comment>
<accession>A0A1F7V8A2</accession>
<sequence>MKFKSALVTGGAGFIGSHIVDALVSRRIKVYVVDDLSSGQKSNVNPNASFTKLSVNAPAFVDYLKKVKPDVIFHLAAQINVRKSVENPVEDAKTNIMGLLAILSVAKEIGVKKIVFSSSGGVMYPETAKMPYAETIPAQPISPYGISKRASEMYLAFMHQLHGVPYVALRYANVFGPRQNAKGEAGVISMFATAMLAGKSVVINGTGKQTRDFVYVGDIVRANLLAAQKNVVGEFNIGTGRETDINTVFKKLAKLIGYKLPEQHGKPAKGEVMRSVLDARKARTALDWEPKTKFDDGLAKTVEWFRKRI</sequence>
<reference evidence="3 4" key="1">
    <citation type="journal article" date="2016" name="Nat. Commun.">
        <title>Thousands of microbial genomes shed light on interconnected biogeochemical processes in an aquifer system.</title>
        <authorList>
            <person name="Anantharaman K."/>
            <person name="Brown C.T."/>
            <person name="Hug L.A."/>
            <person name="Sharon I."/>
            <person name="Castelle C.J."/>
            <person name="Probst A.J."/>
            <person name="Thomas B.C."/>
            <person name="Singh A."/>
            <person name="Wilkins M.J."/>
            <person name="Karaoz U."/>
            <person name="Brodie E.L."/>
            <person name="Williams K.H."/>
            <person name="Hubbard S.S."/>
            <person name="Banfield J.F."/>
        </authorList>
    </citation>
    <scope>NUCLEOTIDE SEQUENCE [LARGE SCALE GENOMIC DNA]</scope>
</reference>
<dbReference type="Gene3D" id="3.90.25.10">
    <property type="entry name" value="UDP-galactose 4-epimerase, domain 1"/>
    <property type="match status" value="1"/>
</dbReference>
<evidence type="ECO:0000256" key="1">
    <source>
        <dbReference type="ARBA" id="ARBA00007637"/>
    </source>
</evidence>
<dbReference type="Gene3D" id="3.40.50.720">
    <property type="entry name" value="NAD(P)-binding Rossmann-like Domain"/>
    <property type="match status" value="1"/>
</dbReference>
<evidence type="ECO:0000313" key="3">
    <source>
        <dbReference type="EMBL" id="OGL86204.1"/>
    </source>
</evidence>
<dbReference type="InterPro" id="IPR001509">
    <property type="entry name" value="Epimerase_deHydtase"/>
</dbReference>
<dbReference type="AlphaFoldDB" id="A0A1F7V8A2"/>
<organism evidence="3 4">
    <name type="scientific">Candidatus Uhrbacteria bacterium RIFCSPLOWO2_02_FULL_48_18</name>
    <dbReference type="NCBI Taxonomy" id="1802408"/>
    <lineage>
        <taxon>Bacteria</taxon>
        <taxon>Candidatus Uhriibacteriota</taxon>
    </lineage>
</organism>
<name>A0A1F7V8A2_9BACT</name>
<dbReference type="Proteomes" id="UP000176593">
    <property type="component" value="Unassembled WGS sequence"/>
</dbReference>
<comment type="similarity">
    <text evidence="1">Belongs to the NAD(P)-dependent epimerase/dehydratase family.</text>
</comment>
<evidence type="ECO:0000259" key="2">
    <source>
        <dbReference type="Pfam" id="PF01370"/>
    </source>
</evidence>
<proteinExistence type="inferred from homology"/>
<dbReference type="InterPro" id="IPR036291">
    <property type="entry name" value="NAD(P)-bd_dom_sf"/>
</dbReference>
<dbReference type="SUPFAM" id="SSF51735">
    <property type="entry name" value="NAD(P)-binding Rossmann-fold domains"/>
    <property type="match status" value="1"/>
</dbReference>
<dbReference type="PROSITE" id="PS00061">
    <property type="entry name" value="ADH_SHORT"/>
    <property type="match status" value="1"/>
</dbReference>
<dbReference type="Pfam" id="PF01370">
    <property type="entry name" value="Epimerase"/>
    <property type="match status" value="1"/>
</dbReference>